<evidence type="ECO:0000256" key="1">
    <source>
        <dbReference type="SAM" id="MobiDB-lite"/>
    </source>
</evidence>
<accession>B7G0P3</accession>
<dbReference type="PaxDb" id="2850-Phatr46278"/>
<feature type="compositionally biased region" description="Low complexity" evidence="1">
    <location>
        <begin position="38"/>
        <end position="61"/>
    </location>
</feature>
<dbReference type="RefSeq" id="XP_002180516.1">
    <property type="nucleotide sequence ID" value="XM_002180480.1"/>
</dbReference>
<gene>
    <name evidence="2" type="ORF">PHATRDRAFT_46278</name>
</gene>
<feature type="compositionally biased region" description="Basic and acidic residues" evidence="1">
    <location>
        <begin position="213"/>
        <end position="237"/>
    </location>
</feature>
<feature type="region of interest" description="Disordered" evidence="1">
    <location>
        <begin position="213"/>
        <end position="287"/>
    </location>
</feature>
<dbReference type="HOGENOM" id="CLU_781835_0_0_1"/>
<dbReference type="Proteomes" id="UP000000759">
    <property type="component" value="Chromosome 9"/>
</dbReference>
<sequence>MLHRDSTEPTPTTASTPRPVVPNSDATDGRWMTQGRSPPTLTGNGGAPTTTTTMHATNTTTRSHYGSRPNTTTPVPRQFLLPVVSGHVDTATWNAVTACIRETLPPSLRGGNVGPHGPSTVHGHVDDATVETDHPPSSTHVTPEQTQWLTLQYTLEEQMLQRNALREKLTRWQDARIQAVDDIRTERKQEHERRLRVLEDTHRTRYETAVETRKRQWRESIETTCREQRRKERERTARLAQENVDTDTNETPVSADTTGHETKDSEPGPEEPKNEDPVQLPSQIAREKVQTYQTELEALQEQRTEMIWLLKKVIKAEEKQRKTNEEGKKVLTNMTITKPA</sequence>
<reference evidence="2 3" key="1">
    <citation type="journal article" date="2008" name="Nature">
        <title>The Phaeodactylum genome reveals the evolutionary history of diatom genomes.</title>
        <authorList>
            <person name="Bowler C."/>
            <person name="Allen A.E."/>
            <person name="Badger J.H."/>
            <person name="Grimwood J."/>
            <person name="Jabbari K."/>
            <person name="Kuo A."/>
            <person name="Maheswari U."/>
            <person name="Martens C."/>
            <person name="Maumus F."/>
            <person name="Otillar R.P."/>
            <person name="Rayko E."/>
            <person name="Salamov A."/>
            <person name="Vandepoele K."/>
            <person name="Beszteri B."/>
            <person name="Gruber A."/>
            <person name="Heijde M."/>
            <person name="Katinka M."/>
            <person name="Mock T."/>
            <person name="Valentin K."/>
            <person name="Verret F."/>
            <person name="Berges J.A."/>
            <person name="Brownlee C."/>
            <person name="Cadoret J.P."/>
            <person name="Chiovitti A."/>
            <person name="Choi C.J."/>
            <person name="Coesel S."/>
            <person name="De Martino A."/>
            <person name="Detter J.C."/>
            <person name="Durkin C."/>
            <person name="Falciatore A."/>
            <person name="Fournet J."/>
            <person name="Haruta M."/>
            <person name="Huysman M.J."/>
            <person name="Jenkins B.D."/>
            <person name="Jiroutova K."/>
            <person name="Jorgensen R.E."/>
            <person name="Joubert Y."/>
            <person name="Kaplan A."/>
            <person name="Kroger N."/>
            <person name="Kroth P.G."/>
            <person name="La Roche J."/>
            <person name="Lindquist E."/>
            <person name="Lommer M."/>
            <person name="Martin-Jezequel V."/>
            <person name="Lopez P.J."/>
            <person name="Lucas S."/>
            <person name="Mangogna M."/>
            <person name="McGinnis K."/>
            <person name="Medlin L.K."/>
            <person name="Montsant A."/>
            <person name="Oudot-Le Secq M.P."/>
            <person name="Napoli C."/>
            <person name="Obornik M."/>
            <person name="Parker M.S."/>
            <person name="Petit J.L."/>
            <person name="Porcel B.M."/>
            <person name="Poulsen N."/>
            <person name="Robison M."/>
            <person name="Rychlewski L."/>
            <person name="Rynearson T.A."/>
            <person name="Schmutz J."/>
            <person name="Shapiro H."/>
            <person name="Siaut M."/>
            <person name="Stanley M."/>
            <person name="Sussman M.R."/>
            <person name="Taylor A.R."/>
            <person name="Vardi A."/>
            <person name="von Dassow P."/>
            <person name="Vyverman W."/>
            <person name="Willis A."/>
            <person name="Wyrwicz L.S."/>
            <person name="Rokhsar D.S."/>
            <person name="Weissenbach J."/>
            <person name="Armbrust E.V."/>
            <person name="Green B.R."/>
            <person name="Van de Peer Y."/>
            <person name="Grigoriev I.V."/>
        </authorList>
    </citation>
    <scope>NUCLEOTIDE SEQUENCE [LARGE SCALE GENOMIC DNA]</scope>
    <source>
        <strain evidence="2 3">CCAP 1055/1</strain>
    </source>
</reference>
<feature type="region of interest" description="Disordered" evidence="1">
    <location>
        <begin position="1"/>
        <end position="74"/>
    </location>
</feature>
<protein>
    <submittedName>
        <fullName evidence="2">Uncharacterized protein</fullName>
    </submittedName>
</protein>
<feature type="compositionally biased region" description="Basic and acidic residues" evidence="1">
    <location>
        <begin position="258"/>
        <end position="276"/>
    </location>
</feature>
<evidence type="ECO:0000313" key="3">
    <source>
        <dbReference type="Proteomes" id="UP000000759"/>
    </source>
</evidence>
<proteinExistence type="predicted"/>
<feature type="compositionally biased region" description="Polar residues" evidence="1">
    <location>
        <begin position="62"/>
        <end position="74"/>
    </location>
</feature>
<dbReference type="AlphaFoldDB" id="B7G0P3"/>
<dbReference type="InParanoid" id="B7G0P3"/>
<reference evidence="3" key="2">
    <citation type="submission" date="2008-08" db="EMBL/GenBank/DDBJ databases">
        <authorList>
            <consortium name="Diatom Consortium"/>
            <person name="Grigoriev I."/>
            <person name="Grimwood J."/>
            <person name="Kuo A."/>
            <person name="Otillar R.P."/>
            <person name="Salamov A."/>
            <person name="Detter J.C."/>
            <person name="Lindquist E."/>
            <person name="Shapiro H."/>
            <person name="Lucas S."/>
            <person name="Glavina del Rio T."/>
            <person name="Pitluck S."/>
            <person name="Rokhsar D."/>
            <person name="Bowler C."/>
        </authorList>
    </citation>
    <scope>GENOME REANNOTATION</scope>
    <source>
        <strain evidence="3">CCAP 1055/1</strain>
    </source>
</reference>
<dbReference type="EMBL" id="CM000612">
    <property type="protein sequence ID" value="EEC47924.1"/>
    <property type="molecule type" value="Genomic_DNA"/>
</dbReference>
<feature type="compositionally biased region" description="Low complexity" evidence="1">
    <location>
        <begin position="8"/>
        <end position="22"/>
    </location>
</feature>
<keyword evidence="3" id="KW-1185">Reference proteome</keyword>
<dbReference type="GeneID" id="7201215"/>
<name>B7G0P3_PHATC</name>
<dbReference type="KEGG" id="pti:PHATRDRAFT_46278"/>
<organism evidence="2 3">
    <name type="scientific">Phaeodactylum tricornutum (strain CCAP 1055/1)</name>
    <dbReference type="NCBI Taxonomy" id="556484"/>
    <lineage>
        <taxon>Eukaryota</taxon>
        <taxon>Sar</taxon>
        <taxon>Stramenopiles</taxon>
        <taxon>Ochrophyta</taxon>
        <taxon>Bacillariophyta</taxon>
        <taxon>Bacillariophyceae</taxon>
        <taxon>Bacillariophycidae</taxon>
        <taxon>Naviculales</taxon>
        <taxon>Phaeodactylaceae</taxon>
        <taxon>Phaeodactylum</taxon>
    </lineage>
</organism>
<evidence type="ECO:0000313" key="2">
    <source>
        <dbReference type="EMBL" id="EEC47924.1"/>
    </source>
</evidence>